<organism evidence="1">
    <name type="scientific">Salmonella enteritidis</name>
    <dbReference type="NCBI Taxonomy" id="149539"/>
    <lineage>
        <taxon>Bacteria</taxon>
        <taxon>Pseudomonadati</taxon>
        <taxon>Pseudomonadota</taxon>
        <taxon>Gammaproteobacteria</taxon>
        <taxon>Enterobacterales</taxon>
        <taxon>Enterobacteriaceae</taxon>
        <taxon>Salmonella</taxon>
    </lineage>
</organism>
<sequence>MGSCAAPSAKDDYKFTATDYLQQYPKNSLGVGYFPFSRRTPCCGNLLGEMSLISRIIEGPPSIAQKTTYLNSAFKVMGRPRQ</sequence>
<dbReference type="AlphaFoldDB" id="A0A5V0B9D0"/>
<accession>A0A5V0B9D0</accession>
<protein>
    <submittedName>
        <fullName evidence="1">Uncharacterized protein</fullName>
    </submittedName>
</protein>
<reference evidence="1" key="1">
    <citation type="submission" date="2018-07" db="EMBL/GenBank/DDBJ databases">
        <authorList>
            <person name="Ashton P.M."/>
            <person name="Dallman T."/>
            <person name="Nair S."/>
            <person name="De Pinna E."/>
            <person name="Peters T."/>
            <person name="Grant K."/>
        </authorList>
    </citation>
    <scope>NUCLEOTIDE SEQUENCE</scope>
    <source>
        <strain evidence="1">245081</strain>
    </source>
</reference>
<dbReference type="EMBL" id="AAGVVM010000029">
    <property type="protein sequence ID" value="EBS5459127.1"/>
    <property type="molecule type" value="Genomic_DNA"/>
</dbReference>
<name>A0A5V0B9D0_SALEN</name>
<gene>
    <name evidence="1" type="ORF">DUU06_15805</name>
</gene>
<evidence type="ECO:0000313" key="1">
    <source>
        <dbReference type="EMBL" id="EBS5459127.1"/>
    </source>
</evidence>
<proteinExistence type="predicted"/>
<comment type="caution">
    <text evidence="1">The sequence shown here is derived from an EMBL/GenBank/DDBJ whole genome shotgun (WGS) entry which is preliminary data.</text>
</comment>